<sequence>MATQFAAGAACAADSATGEVPAAGSRPAVTRLTPARDEVPSNAQGDVAQLTQLLRSGQLTEMRTTYNGSYGASMLFYPTEMTYYVALFQDKNVWRVVKSQERPRAEMVYDNFIKQTVKLSAIEIQRTELEAQKHFLERVIVVSKDKAGRLRADLDVAREQQVQVAERQRTTQQQTRALEVENQAARLQLDQLRDEVGKLQRESETGLPTFKPR</sequence>
<feature type="coiled-coil region" evidence="1">
    <location>
        <begin position="175"/>
        <end position="202"/>
    </location>
</feature>
<proteinExistence type="predicted"/>
<protein>
    <recommendedName>
        <fullName evidence="4">DUF2968 domain-containing protein</fullName>
    </recommendedName>
</protein>
<comment type="caution">
    <text evidence="2">The sequence shown here is derived from an EMBL/GenBank/DDBJ whole genome shotgun (WGS) entry which is preliminary data.</text>
</comment>
<name>A0AB73G0B6_9BURK</name>
<evidence type="ECO:0008006" key="4">
    <source>
        <dbReference type="Google" id="ProtNLM"/>
    </source>
</evidence>
<accession>A0AB73G0B6</accession>
<evidence type="ECO:0000313" key="2">
    <source>
        <dbReference type="EMBL" id="KVM24772.1"/>
    </source>
</evidence>
<dbReference type="InterPro" id="IPR021350">
    <property type="entry name" value="DUF2968"/>
</dbReference>
<reference evidence="2 3" key="1">
    <citation type="submission" date="2015-11" db="EMBL/GenBank/DDBJ databases">
        <title>Expanding the genomic diversity of Burkholderia species for the development of highly accurate diagnostics.</title>
        <authorList>
            <person name="Sahl J."/>
            <person name="Keim P."/>
            <person name="Wagner D."/>
        </authorList>
    </citation>
    <scope>NUCLEOTIDE SEQUENCE [LARGE SCALE GENOMIC DNA]</scope>
    <source>
        <strain evidence="2 3">MSMB2058</strain>
    </source>
</reference>
<keyword evidence="1" id="KW-0175">Coiled coil</keyword>
<evidence type="ECO:0000256" key="1">
    <source>
        <dbReference type="SAM" id="Coils"/>
    </source>
</evidence>
<dbReference type="EMBL" id="LOZE01000114">
    <property type="protein sequence ID" value="KVM24772.1"/>
    <property type="molecule type" value="Genomic_DNA"/>
</dbReference>
<evidence type="ECO:0000313" key="3">
    <source>
        <dbReference type="Proteomes" id="UP000061665"/>
    </source>
</evidence>
<gene>
    <name evidence="2" type="ORF">WJ53_14670</name>
</gene>
<dbReference type="Proteomes" id="UP000061665">
    <property type="component" value="Unassembled WGS sequence"/>
</dbReference>
<dbReference type="AlphaFoldDB" id="A0AB73G0B6"/>
<organism evidence="2 3">
    <name type="scientific">Burkholderia ubonensis</name>
    <dbReference type="NCBI Taxonomy" id="101571"/>
    <lineage>
        <taxon>Bacteria</taxon>
        <taxon>Pseudomonadati</taxon>
        <taxon>Pseudomonadota</taxon>
        <taxon>Betaproteobacteria</taxon>
        <taxon>Burkholderiales</taxon>
        <taxon>Burkholderiaceae</taxon>
        <taxon>Burkholderia</taxon>
        <taxon>Burkholderia cepacia complex</taxon>
    </lineage>
</organism>
<dbReference type="Pfam" id="PF11180">
    <property type="entry name" value="DUF2968"/>
    <property type="match status" value="1"/>
</dbReference>